<name>A0A6J7XQG2_9ZZZZ</name>
<gene>
    <name evidence="1" type="ORF">UFOPK3554_00385</name>
</gene>
<dbReference type="Gene3D" id="3.40.50.300">
    <property type="entry name" value="P-loop containing nucleotide triphosphate hydrolases"/>
    <property type="match status" value="1"/>
</dbReference>
<evidence type="ECO:0000313" key="1">
    <source>
        <dbReference type="EMBL" id="CAB5239624.1"/>
    </source>
</evidence>
<accession>A0A6J7XQG2</accession>
<dbReference type="SUPFAM" id="SSF52540">
    <property type="entry name" value="P-loop containing nucleoside triphosphate hydrolases"/>
    <property type="match status" value="1"/>
</dbReference>
<protein>
    <submittedName>
        <fullName evidence="1">Unannotated protein</fullName>
    </submittedName>
</protein>
<reference evidence="1" key="1">
    <citation type="submission" date="2020-05" db="EMBL/GenBank/DDBJ databases">
        <authorList>
            <person name="Chiriac C."/>
            <person name="Salcher M."/>
            <person name="Ghai R."/>
            <person name="Kavagutti S V."/>
        </authorList>
    </citation>
    <scope>NUCLEOTIDE SEQUENCE</scope>
</reference>
<proteinExistence type="predicted"/>
<organism evidence="1">
    <name type="scientific">freshwater metagenome</name>
    <dbReference type="NCBI Taxonomy" id="449393"/>
    <lineage>
        <taxon>unclassified sequences</taxon>
        <taxon>metagenomes</taxon>
        <taxon>ecological metagenomes</taxon>
    </lineage>
</organism>
<dbReference type="AlphaFoldDB" id="A0A6J7XQG2"/>
<dbReference type="InterPro" id="IPR027417">
    <property type="entry name" value="P-loop_NTPase"/>
</dbReference>
<sequence>MVKNNPPVIITAIADTDAESFIAGTLYSQGWNVIFRALDAQSLTDYLDNNVELSRTALLLYSPDLPDFSRRKLDGYALLVRKVVGFGDKDDLTSEYSEIYAFPKDANELISMVRGFIRTPLIRPTIFETKKKRQALVLAVGSAGTCTGASTVALNIASELALLDKKTLLIDAHFSAPSISTFLDERKLQDDDDWREVSPNFFVAEFNRINSSQHISRLTQAENNFDHIVIDLGDVGNFSSHLTDQRWQSSIITWSAESADTIWVLSRSDLLGNERFNQLCKVLSRTAITGELGFILNLATPSRKSSNEEKEFRMITAPFPTCALYILPRDVRGVSSSVRERTTLSEAAERSPMRKIIEEMARDLTA</sequence>
<dbReference type="EMBL" id="CAFBSG010000004">
    <property type="protein sequence ID" value="CAB5239624.1"/>
    <property type="molecule type" value="Genomic_DNA"/>
</dbReference>